<dbReference type="Proteomes" id="UP001333818">
    <property type="component" value="Unassembled WGS sequence"/>
</dbReference>
<evidence type="ECO:0000313" key="1">
    <source>
        <dbReference type="EMBL" id="MEE3719464.1"/>
    </source>
</evidence>
<evidence type="ECO:0000313" key="2">
    <source>
        <dbReference type="Proteomes" id="UP001333818"/>
    </source>
</evidence>
<sequence>MTDSIKATRAIVQIGALAVDGFMLPDGDYRMSQAQAAGAIDEPPVYALRFLASNDSKAILGKGYTDYTPESVEVQNDGSGRGQTRINALPLELVAAYWLYRSHKGNKKAFALCWAILTESLERRFDNAFGVTRTEQEREDLLSGRVSQLQSDLERLGEAYALDDVARQERDRYYAQLLQHGITPDAVPQPDTLIE</sequence>
<name>A0AAW9Q5L4_9CYAN</name>
<keyword evidence="2" id="KW-1185">Reference proteome</keyword>
<protein>
    <submittedName>
        <fullName evidence="1">Uncharacterized protein</fullName>
    </submittedName>
</protein>
<organism evidence="1 2">
    <name type="scientific">Tumidithrix elongata BACA0141</name>
    <dbReference type="NCBI Taxonomy" id="2716417"/>
    <lineage>
        <taxon>Bacteria</taxon>
        <taxon>Bacillati</taxon>
        <taxon>Cyanobacteriota</taxon>
        <taxon>Cyanophyceae</taxon>
        <taxon>Pseudanabaenales</taxon>
        <taxon>Pseudanabaenaceae</taxon>
        <taxon>Tumidithrix</taxon>
        <taxon>Tumidithrix elongata</taxon>
    </lineage>
</organism>
<dbReference type="EMBL" id="JAZBJZ010000135">
    <property type="protein sequence ID" value="MEE3719464.1"/>
    <property type="molecule type" value="Genomic_DNA"/>
</dbReference>
<dbReference type="RefSeq" id="WP_330485900.1">
    <property type="nucleotide sequence ID" value="NZ_JAZBJZ010000135.1"/>
</dbReference>
<accession>A0AAW9Q5L4</accession>
<proteinExistence type="predicted"/>
<dbReference type="AlphaFoldDB" id="A0AAW9Q5L4"/>
<comment type="caution">
    <text evidence="1">The sequence shown here is derived from an EMBL/GenBank/DDBJ whole genome shotgun (WGS) entry which is preliminary data.</text>
</comment>
<gene>
    <name evidence="1" type="ORF">V2H45_22220</name>
</gene>
<reference evidence="1" key="1">
    <citation type="submission" date="2024-01" db="EMBL/GenBank/DDBJ databases">
        <title>Bank of Algae and Cyanobacteria of the Azores (BACA) strain genomes.</title>
        <authorList>
            <person name="Luz R."/>
            <person name="Cordeiro R."/>
            <person name="Fonseca A."/>
            <person name="Goncalves V."/>
        </authorList>
    </citation>
    <scope>NUCLEOTIDE SEQUENCE</scope>
    <source>
        <strain evidence="1">BACA0141</strain>
    </source>
</reference>